<feature type="binding site" evidence="16">
    <location>
        <position position="712"/>
    </location>
    <ligand>
        <name>L-glutamate</name>
        <dbReference type="ChEBI" id="CHEBI:29985"/>
    </ligand>
</feature>
<feature type="signal peptide" evidence="21">
    <location>
        <begin position="1"/>
        <end position="17"/>
    </location>
</feature>
<dbReference type="EMBL" id="JADYXP020000014">
    <property type="protein sequence ID" value="KAL0110182.1"/>
    <property type="molecule type" value="Genomic_DNA"/>
</dbReference>
<organism evidence="24 25">
    <name type="scientific">Cardiocondyla obscurior</name>
    <dbReference type="NCBI Taxonomy" id="286306"/>
    <lineage>
        <taxon>Eukaryota</taxon>
        <taxon>Metazoa</taxon>
        <taxon>Ecdysozoa</taxon>
        <taxon>Arthropoda</taxon>
        <taxon>Hexapoda</taxon>
        <taxon>Insecta</taxon>
        <taxon>Pterygota</taxon>
        <taxon>Neoptera</taxon>
        <taxon>Endopterygota</taxon>
        <taxon>Hymenoptera</taxon>
        <taxon>Apocrita</taxon>
        <taxon>Aculeata</taxon>
        <taxon>Formicoidea</taxon>
        <taxon>Formicidae</taxon>
        <taxon>Myrmicinae</taxon>
        <taxon>Cardiocondyla</taxon>
    </lineage>
</organism>
<protein>
    <recommendedName>
        <fullName evidence="26">Glutamate receptor ionotropic, kainate 2</fullName>
    </recommendedName>
</protein>
<dbReference type="AlphaFoldDB" id="A0AAW2F7P8"/>
<keyword evidence="13" id="KW-1071">Ligand-gated ion channel</keyword>
<keyword evidence="14" id="KW-0407">Ion channel</keyword>
<evidence type="ECO:0000256" key="8">
    <source>
        <dbReference type="ARBA" id="ARBA00023065"/>
    </source>
</evidence>
<keyword evidence="10" id="KW-0675">Receptor</keyword>
<reference evidence="24 25" key="1">
    <citation type="submission" date="2023-03" db="EMBL/GenBank/DDBJ databases">
        <title>High recombination rates correlate with genetic variation in Cardiocondyla obscurior ants.</title>
        <authorList>
            <person name="Errbii M."/>
        </authorList>
    </citation>
    <scope>NUCLEOTIDE SEQUENCE [LARGE SCALE GENOMIC DNA]</scope>
    <source>
        <strain evidence="24">Alpha-2009</strain>
        <tissue evidence="24">Whole body</tissue>
    </source>
</reference>
<evidence type="ECO:0000256" key="18">
    <source>
        <dbReference type="PIRSR" id="PIRSR601508-3"/>
    </source>
</evidence>
<evidence type="ECO:0000256" key="4">
    <source>
        <dbReference type="ARBA" id="ARBA00022692"/>
    </source>
</evidence>
<evidence type="ECO:0000259" key="23">
    <source>
        <dbReference type="SMART" id="SM00918"/>
    </source>
</evidence>
<keyword evidence="7" id="KW-0770">Synapse</keyword>
<dbReference type="Gene3D" id="1.10.287.70">
    <property type="match status" value="1"/>
</dbReference>
<sequence length="1001" mass="112736">MALLFVIIVISITTAMSLPPVIRIGAIFTEDQKDSPSELAFKYAIYKINKDKTLLANTTLVYDIQYVPKDDSFRTSKKACKQLSRSVQGIFGPSDPLLGAHIQSICEALDVPHLEARVDFEPTFKEFSINLYPAQDHLNNAFKDLISFLNWTRVAIIYEEDYGLFKLQDLVKSPPSVRTEMYIRQAGPTSYRQVLREVRHKEIFKLIVDTDPAHMQQFFRAILQLQMNDYRYHYMFTTFDIETFDLEDFKYNSVNMTAFRLVDLEEPKVAEVLKQMERFQPAIGHAILNKTGVIQAEPALVYDSVQVFAHGLAALDRSHDLRPANLSCEKEEPWDDGLSLYNYINAAGLHGLTGHIEFNEGKRNNFKLDLLKLKKEELVKVGEWKSGSGINVTDLDAFYETTMTNITLVVMTREERPYVMVKEDKNLTGNARFEGFCIDLLKWIAGQVGFQYAIKLVPDHMYGVYDPETKEWNGIVRELMDKRADLAVASMTINYARESVIDFTKPFMNLGIGILFKVPSSQPTRLFSFMNPLAVEIWLYVLAAYMLVSFTLFVMARFSPYEWNNPHPCLAESDVVENQFTVSNSFWFITGTFLRQGSGLNPKATSTRIVGGIWWFFTLIIISSYTANLAAFLTVERMITPIENVADLAEQTDISYGTLEGGSTKTFFRDSKIGIYQKMWRFMESKSPSVFVQTYEEGVKRVLEGDYAFLMESTMLDYAVQRDCNLTQIGGLLDSKGYGIATPKGSPWRDKISLVILELQEKGVIQILYDKWWKNMGDVCTRDDKNKESKANALGVENIGGVFVVLLCGLALAILVAILEFCWNSKKNAQSDRSLCAEMASELRFAVRCGSRQRPAAKSRNSAAAGLCGRCSPRSSRRRTRLCSTEHDDTTYVPSVEIPRLNAGGWCVVDDGDEEIIELRSSVPWREHLAQASSSSSSSTTTATAAVTATATATVQSHPHAHASHALPLTFTSTQPPFAQTPSTSTEAETGLFGHYIGSRR</sequence>
<keyword evidence="3" id="KW-1003">Cell membrane</keyword>
<keyword evidence="2" id="KW-0813">Transport</keyword>
<feature type="site" description="Crucial to convey clamshell closure to channel opening" evidence="17">
    <location>
        <position position="642"/>
    </location>
</feature>
<evidence type="ECO:0000256" key="21">
    <source>
        <dbReference type="SAM" id="SignalP"/>
    </source>
</evidence>
<dbReference type="FunFam" id="1.10.287.70:FF:000010">
    <property type="entry name" value="Putative glutamate receptor ionotropic kainate 1"/>
    <property type="match status" value="1"/>
</dbReference>
<evidence type="ECO:0000256" key="11">
    <source>
        <dbReference type="ARBA" id="ARBA00023180"/>
    </source>
</evidence>
<feature type="region of interest" description="Disordered" evidence="19">
    <location>
        <begin position="977"/>
        <end position="1001"/>
    </location>
</feature>
<evidence type="ECO:0000256" key="20">
    <source>
        <dbReference type="SAM" id="Phobius"/>
    </source>
</evidence>
<evidence type="ECO:0000256" key="19">
    <source>
        <dbReference type="SAM" id="MobiDB-lite"/>
    </source>
</evidence>
<dbReference type="Pfam" id="PF01094">
    <property type="entry name" value="ANF_receptor"/>
    <property type="match status" value="1"/>
</dbReference>
<evidence type="ECO:0000256" key="15">
    <source>
        <dbReference type="ARBA" id="ARBA00034104"/>
    </source>
</evidence>
<keyword evidence="4 20" id="KW-0812">Transmembrane</keyword>
<comment type="subcellular location">
    <subcellularLocation>
        <location evidence="15">Postsynaptic cell membrane</location>
        <topology evidence="15">Multi-pass membrane protein</topology>
    </subcellularLocation>
</comment>
<comment type="similarity">
    <text evidence="1">Belongs to the glutamate-gated ion channel (TC 1.A.10.1) family.</text>
</comment>
<evidence type="ECO:0000256" key="5">
    <source>
        <dbReference type="ARBA" id="ARBA00022729"/>
    </source>
</evidence>
<dbReference type="InterPro" id="IPR015683">
    <property type="entry name" value="Ionotropic_Glu_rcpt"/>
</dbReference>
<feature type="transmembrane region" description="Helical" evidence="20">
    <location>
        <begin position="613"/>
        <end position="635"/>
    </location>
</feature>
<dbReference type="FunFam" id="3.40.190.10:FF:000060">
    <property type="entry name" value="Glutamate receptor ionotropic, kainate 1"/>
    <property type="match status" value="1"/>
</dbReference>
<gene>
    <name evidence="24" type="ORF">PUN28_013673</name>
</gene>
<dbReference type="SUPFAM" id="SSF53822">
    <property type="entry name" value="Periplasmic binding protein-like I"/>
    <property type="match status" value="1"/>
</dbReference>
<feature type="transmembrane region" description="Helical" evidence="20">
    <location>
        <begin position="799"/>
        <end position="823"/>
    </location>
</feature>
<dbReference type="InterPro" id="IPR028082">
    <property type="entry name" value="Peripla_BP_I"/>
</dbReference>
<dbReference type="GO" id="GO:0015276">
    <property type="term" value="F:ligand-gated monoatomic ion channel activity"/>
    <property type="evidence" value="ECO:0007669"/>
    <property type="project" value="InterPro"/>
</dbReference>
<keyword evidence="25" id="KW-1185">Reference proteome</keyword>
<feature type="binding site" evidence="16">
    <location>
        <position position="492"/>
    </location>
    <ligand>
        <name>L-glutamate</name>
        <dbReference type="ChEBI" id="CHEBI:29985"/>
    </ligand>
</feature>
<feature type="domain" description="Ionotropic glutamate receptor L-glutamate and glycine-binding" evidence="23">
    <location>
        <begin position="417"/>
        <end position="481"/>
    </location>
</feature>
<dbReference type="GO" id="GO:0045211">
    <property type="term" value="C:postsynaptic membrane"/>
    <property type="evidence" value="ECO:0007669"/>
    <property type="project" value="UniProtKB-SubCell"/>
</dbReference>
<dbReference type="InterPro" id="IPR001828">
    <property type="entry name" value="ANF_lig-bd_rcpt"/>
</dbReference>
<keyword evidence="9 20" id="KW-0472">Membrane</keyword>
<feature type="transmembrane region" description="Helical" evidence="20">
    <location>
        <begin position="537"/>
        <end position="556"/>
    </location>
</feature>
<dbReference type="SUPFAM" id="SSF53850">
    <property type="entry name" value="Periplasmic binding protein-like II"/>
    <property type="match status" value="1"/>
</dbReference>
<evidence type="ECO:0000256" key="16">
    <source>
        <dbReference type="PIRSR" id="PIRSR601508-1"/>
    </source>
</evidence>
<dbReference type="SMART" id="SM00918">
    <property type="entry name" value="Lig_chan-Glu_bd"/>
    <property type="match status" value="1"/>
</dbReference>
<dbReference type="FunFam" id="3.40.190.10:FF:000167">
    <property type="entry name" value="Eye-enriched kainate receptor, isoform B"/>
    <property type="match status" value="1"/>
</dbReference>
<dbReference type="PANTHER" id="PTHR18966">
    <property type="entry name" value="IONOTROPIC GLUTAMATE RECEPTOR"/>
    <property type="match status" value="1"/>
</dbReference>
<evidence type="ECO:0000313" key="24">
    <source>
        <dbReference type="EMBL" id="KAL0110182.1"/>
    </source>
</evidence>
<keyword evidence="8" id="KW-0406">Ion transport</keyword>
<dbReference type="GO" id="GO:0038023">
    <property type="term" value="F:signaling receptor activity"/>
    <property type="evidence" value="ECO:0007669"/>
    <property type="project" value="InterPro"/>
</dbReference>
<dbReference type="InterPro" id="IPR019594">
    <property type="entry name" value="Glu/Gly-bd"/>
</dbReference>
<dbReference type="Proteomes" id="UP001430953">
    <property type="component" value="Unassembled WGS sequence"/>
</dbReference>
<dbReference type="InterPro" id="IPR001320">
    <property type="entry name" value="Iontro_rcpt_C"/>
</dbReference>
<evidence type="ECO:0000256" key="10">
    <source>
        <dbReference type="ARBA" id="ARBA00023170"/>
    </source>
</evidence>
<dbReference type="Gene3D" id="3.40.50.2300">
    <property type="match status" value="2"/>
</dbReference>
<dbReference type="EMBL" id="JADYXP020000014">
    <property type="protein sequence ID" value="KAL0110181.1"/>
    <property type="molecule type" value="Genomic_DNA"/>
</dbReference>
<dbReference type="SMART" id="SM00079">
    <property type="entry name" value="PBPe"/>
    <property type="match status" value="1"/>
</dbReference>
<dbReference type="PRINTS" id="PR00177">
    <property type="entry name" value="NMDARECEPTOR"/>
</dbReference>
<evidence type="ECO:0000313" key="25">
    <source>
        <dbReference type="Proteomes" id="UP001430953"/>
    </source>
</evidence>
<proteinExistence type="inferred from homology"/>
<feature type="compositionally biased region" description="Polar residues" evidence="19">
    <location>
        <begin position="977"/>
        <end position="988"/>
    </location>
</feature>
<evidence type="ECO:0000256" key="9">
    <source>
        <dbReference type="ARBA" id="ARBA00023136"/>
    </source>
</evidence>
<evidence type="ECO:0000256" key="6">
    <source>
        <dbReference type="ARBA" id="ARBA00022989"/>
    </source>
</evidence>
<feature type="binding site" evidence="16">
    <location>
        <position position="664"/>
    </location>
    <ligand>
        <name>L-glutamate</name>
        <dbReference type="ChEBI" id="CHEBI:29985"/>
    </ligand>
</feature>
<keyword evidence="18" id="KW-1015">Disulfide bond</keyword>
<evidence type="ECO:0000256" key="14">
    <source>
        <dbReference type="ARBA" id="ARBA00023303"/>
    </source>
</evidence>
<dbReference type="Pfam" id="PF10613">
    <property type="entry name" value="Lig_chan-Glu_bd"/>
    <property type="match status" value="1"/>
</dbReference>
<evidence type="ECO:0000256" key="13">
    <source>
        <dbReference type="ARBA" id="ARBA00023286"/>
    </source>
</evidence>
<feature type="binding site" evidence="16">
    <location>
        <position position="497"/>
    </location>
    <ligand>
        <name>L-glutamate</name>
        <dbReference type="ChEBI" id="CHEBI:29985"/>
    </ligand>
</feature>
<dbReference type="FunFam" id="3.40.50.2300:FF:000106">
    <property type="entry name" value="Glutamate receptor ionotropic, kainate"/>
    <property type="match status" value="1"/>
</dbReference>
<evidence type="ECO:0000256" key="7">
    <source>
        <dbReference type="ARBA" id="ARBA00023018"/>
    </source>
</evidence>
<accession>A0AAW2F7P8</accession>
<evidence type="ECO:0000256" key="1">
    <source>
        <dbReference type="ARBA" id="ARBA00008685"/>
    </source>
</evidence>
<evidence type="ECO:0000259" key="22">
    <source>
        <dbReference type="SMART" id="SM00079"/>
    </source>
</evidence>
<dbReference type="Pfam" id="PF00060">
    <property type="entry name" value="Lig_chan"/>
    <property type="match status" value="1"/>
</dbReference>
<feature type="site" description="Interaction with the cone snail toxin Con-ikot-ikot" evidence="17">
    <location>
        <position position="669"/>
    </location>
</feature>
<evidence type="ECO:0000256" key="17">
    <source>
        <dbReference type="PIRSR" id="PIRSR601508-2"/>
    </source>
</evidence>
<dbReference type="FunFam" id="3.40.190.10:FF:000117">
    <property type="entry name" value="Glutamate receptor, ionotropic kainate"/>
    <property type="match status" value="1"/>
</dbReference>
<comment type="caution">
    <text evidence="24">The sequence shown here is derived from an EMBL/GenBank/DDBJ whole genome shotgun (WGS) entry which is preliminary data.</text>
</comment>
<dbReference type="Gene3D" id="3.40.190.10">
    <property type="entry name" value="Periplasmic binding protein-like II"/>
    <property type="match status" value="2"/>
</dbReference>
<keyword evidence="12" id="KW-0628">Postsynaptic cell membrane</keyword>
<keyword evidence="11" id="KW-0325">Glycoprotein</keyword>
<name>A0AAW2F7P8_9HYME</name>
<keyword evidence="6 20" id="KW-1133">Transmembrane helix</keyword>
<feature type="domain" description="Ionotropic glutamate receptor C-terminal" evidence="22">
    <location>
        <begin position="407"/>
        <end position="775"/>
    </location>
</feature>
<evidence type="ECO:0000256" key="2">
    <source>
        <dbReference type="ARBA" id="ARBA00022448"/>
    </source>
</evidence>
<keyword evidence="5 21" id="KW-0732">Signal</keyword>
<dbReference type="CDD" id="cd06382">
    <property type="entry name" value="PBP1_iGluR_Kainate"/>
    <property type="match status" value="1"/>
</dbReference>
<evidence type="ECO:0000256" key="12">
    <source>
        <dbReference type="ARBA" id="ARBA00023257"/>
    </source>
</evidence>
<evidence type="ECO:0008006" key="26">
    <source>
        <dbReference type="Google" id="ProtNLM"/>
    </source>
</evidence>
<feature type="chain" id="PRO_5044718115" description="Glutamate receptor ionotropic, kainate 2" evidence="21">
    <location>
        <begin position="18"/>
        <end position="1001"/>
    </location>
</feature>
<feature type="disulfide bond" evidence="18">
    <location>
        <begin position="724"/>
        <end position="780"/>
    </location>
</feature>
<evidence type="ECO:0000256" key="3">
    <source>
        <dbReference type="ARBA" id="ARBA00022475"/>
    </source>
</evidence>
<dbReference type="InterPro" id="IPR001508">
    <property type="entry name" value="Iono_Glu_rcpt_met"/>
</dbReference>
<feature type="binding site" evidence="16">
    <location>
        <position position="663"/>
    </location>
    <ligand>
        <name>L-glutamate</name>
        <dbReference type="ChEBI" id="CHEBI:29985"/>
    </ligand>
</feature>